<comment type="caution">
    <text evidence="1">The sequence shown here is derived from an EMBL/GenBank/DDBJ whole genome shotgun (WGS) entry which is preliminary data.</text>
</comment>
<organism evidence="1 2">
    <name type="scientific">Litoreibacter roseus</name>
    <dbReference type="NCBI Taxonomy" id="2601869"/>
    <lineage>
        <taxon>Bacteria</taxon>
        <taxon>Pseudomonadati</taxon>
        <taxon>Pseudomonadota</taxon>
        <taxon>Alphaproteobacteria</taxon>
        <taxon>Rhodobacterales</taxon>
        <taxon>Roseobacteraceae</taxon>
        <taxon>Litoreibacter</taxon>
    </lineage>
</organism>
<keyword evidence="2" id="KW-1185">Reference proteome</keyword>
<evidence type="ECO:0000313" key="2">
    <source>
        <dbReference type="Proteomes" id="UP000436822"/>
    </source>
</evidence>
<dbReference type="AlphaFoldDB" id="A0A6N6JKC3"/>
<dbReference type="Proteomes" id="UP000436822">
    <property type="component" value="Unassembled WGS sequence"/>
</dbReference>
<reference evidence="1 2" key="1">
    <citation type="submission" date="2019-12" db="EMBL/GenBank/DDBJ databases">
        <title>Litoreibacter badius sp. nov., a novel bacteriochlorophyll a-containing bacterium in the genus Litoreibacter.</title>
        <authorList>
            <person name="Kanamuro M."/>
            <person name="Takabe Y."/>
            <person name="Mori K."/>
            <person name="Takaichi S."/>
            <person name="Hanada S."/>
        </authorList>
    </citation>
    <scope>NUCLEOTIDE SEQUENCE [LARGE SCALE GENOMIC DNA]</scope>
    <source>
        <strain evidence="1 2">K6</strain>
    </source>
</reference>
<proteinExistence type="predicted"/>
<name>A0A6N6JKC3_9RHOB</name>
<dbReference type="EMBL" id="BLJE01000003">
    <property type="protein sequence ID" value="GFE65728.1"/>
    <property type="molecule type" value="Genomic_DNA"/>
</dbReference>
<sequence length="88" mass="9459">MKTSGQAEESNVSLQLKCYYTTYEVKRASSRIPPRTEGERHAVENTRTFVAGARLRRAIHRPKRRGPDGGGAVAEGQAGALFAGAEAG</sequence>
<protein>
    <submittedName>
        <fullName evidence="1">Uncharacterized protein</fullName>
    </submittedName>
</protein>
<evidence type="ECO:0000313" key="1">
    <source>
        <dbReference type="EMBL" id="GFE65728.1"/>
    </source>
</evidence>
<gene>
    <name evidence="1" type="ORF">KIN_28020</name>
</gene>
<accession>A0A6N6JKC3</accession>